<dbReference type="AlphaFoldDB" id="A0AAD2D7Y8"/>
<keyword evidence="2" id="KW-1185">Reference proteome</keyword>
<protein>
    <submittedName>
        <fullName evidence="1">Uncharacterized protein</fullName>
    </submittedName>
</protein>
<organism evidence="1 2">
    <name type="scientific">Euplotes crassus</name>
    <dbReference type="NCBI Taxonomy" id="5936"/>
    <lineage>
        <taxon>Eukaryota</taxon>
        <taxon>Sar</taxon>
        <taxon>Alveolata</taxon>
        <taxon>Ciliophora</taxon>
        <taxon>Intramacronucleata</taxon>
        <taxon>Spirotrichea</taxon>
        <taxon>Hypotrichia</taxon>
        <taxon>Euplotida</taxon>
        <taxon>Euplotidae</taxon>
        <taxon>Moneuplotes</taxon>
    </lineage>
</organism>
<evidence type="ECO:0000313" key="2">
    <source>
        <dbReference type="Proteomes" id="UP001295684"/>
    </source>
</evidence>
<dbReference type="EMBL" id="CAMPGE010025009">
    <property type="protein sequence ID" value="CAI2382808.1"/>
    <property type="molecule type" value="Genomic_DNA"/>
</dbReference>
<evidence type="ECO:0000313" key="1">
    <source>
        <dbReference type="EMBL" id="CAI2382808.1"/>
    </source>
</evidence>
<name>A0AAD2D7Y8_EUPCR</name>
<gene>
    <name evidence="1" type="ORF">ECRASSUSDP1_LOCUS24295</name>
</gene>
<proteinExistence type="predicted"/>
<sequence length="55" mass="6486">MARLFPTNKHGFKEVNLLCFCISELVGLSCPARIYKYFFSYKKIMELKHKLISEV</sequence>
<accession>A0AAD2D7Y8</accession>
<reference evidence="1" key="1">
    <citation type="submission" date="2023-07" db="EMBL/GenBank/DDBJ databases">
        <authorList>
            <consortium name="AG Swart"/>
            <person name="Singh M."/>
            <person name="Singh A."/>
            <person name="Seah K."/>
            <person name="Emmerich C."/>
        </authorList>
    </citation>
    <scope>NUCLEOTIDE SEQUENCE</scope>
    <source>
        <strain evidence="1">DP1</strain>
    </source>
</reference>
<dbReference type="Proteomes" id="UP001295684">
    <property type="component" value="Unassembled WGS sequence"/>
</dbReference>
<comment type="caution">
    <text evidence="1">The sequence shown here is derived from an EMBL/GenBank/DDBJ whole genome shotgun (WGS) entry which is preliminary data.</text>
</comment>